<organism evidence="1 2">
    <name type="scientific">Candidatus Accumulibacter affinis</name>
    <dbReference type="NCBI Taxonomy" id="2954384"/>
    <lineage>
        <taxon>Bacteria</taxon>
        <taxon>Pseudomonadati</taxon>
        <taxon>Pseudomonadota</taxon>
        <taxon>Betaproteobacteria</taxon>
        <taxon>Candidatus Accumulibacter</taxon>
    </lineage>
</organism>
<reference evidence="1 2" key="1">
    <citation type="submission" date="2020-10" db="EMBL/GenBank/DDBJ databases">
        <title>Connecting structure to function with the recovery of over 1000 high-quality activated sludge metagenome-assembled genomes encoding full-length rRNA genes using long-read sequencing.</title>
        <authorList>
            <person name="Singleton C.M."/>
            <person name="Petriglieri F."/>
            <person name="Kristensen J.M."/>
            <person name="Kirkegaard R.H."/>
            <person name="Michaelsen T.Y."/>
            <person name="Andersen M.H."/>
            <person name="Karst S.M."/>
            <person name="Dueholm M.S."/>
            <person name="Nielsen P.H."/>
            <person name="Albertsen M."/>
        </authorList>
    </citation>
    <scope>NUCLEOTIDE SEQUENCE [LARGE SCALE GENOMIC DNA]</scope>
    <source>
        <strain evidence="1">Fred_18-Q3-R57-64_BAT3C.720</strain>
    </source>
</reference>
<comment type="caution">
    <text evidence="1">The sequence shown here is derived from an EMBL/GenBank/DDBJ whole genome shotgun (WGS) entry which is preliminary data.</text>
</comment>
<protein>
    <submittedName>
        <fullName evidence="1">Uncharacterized protein</fullName>
    </submittedName>
</protein>
<dbReference type="AlphaFoldDB" id="A0A935TKC2"/>
<dbReference type="EMBL" id="JADJOT010000011">
    <property type="protein sequence ID" value="MBK7955895.1"/>
    <property type="molecule type" value="Genomic_DNA"/>
</dbReference>
<evidence type="ECO:0000313" key="1">
    <source>
        <dbReference type="EMBL" id="MBK7955895.1"/>
    </source>
</evidence>
<evidence type="ECO:0000313" key="2">
    <source>
        <dbReference type="Proteomes" id="UP000706151"/>
    </source>
</evidence>
<gene>
    <name evidence="1" type="ORF">IPK02_19230</name>
</gene>
<proteinExistence type="predicted"/>
<sequence length="98" mass="10305">MQPPPPSGQLGLDLRRPNDGAAVGQFHIFLEIPAQVLVVGVAQEGGKGLFDADALSFAVGQRDGEAVLLGRGEEQTNFLQGAGCLHALLQSRREDAGR</sequence>
<accession>A0A935TKC2</accession>
<name>A0A935TKC2_9PROT</name>
<dbReference type="Proteomes" id="UP000706151">
    <property type="component" value="Unassembled WGS sequence"/>
</dbReference>